<gene>
    <name evidence="1" type="ORF">GCM10010984_30510</name>
    <name evidence="2" type="ORF">SAMN05443634_105153</name>
</gene>
<accession>A0A1M6X8W7</accession>
<sequence>MRSTYGTRASICDHFNWTIDYLENGISWAKVQRLMADAPSYDYDDKDEDSKAAKPIKITEQNQADILKMFQ</sequence>
<dbReference type="OrthoDB" id="1273867at2"/>
<dbReference type="EMBL" id="FRBH01000005">
    <property type="protein sequence ID" value="SHL02225.1"/>
    <property type="molecule type" value="Genomic_DNA"/>
</dbReference>
<reference evidence="2" key="2">
    <citation type="submission" date="2016-11" db="EMBL/GenBank/DDBJ databases">
        <authorList>
            <person name="Jaros S."/>
            <person name="Januszkiewicz K."/>
            <person name="Wedrychowicz H."/>
        </authorList>
    </citation>
    <scope>NUCLEOTIDE SEQUENCE [LARGE SCALE GENOMIC DNA]</scope>
    <source>
        <strain evidence="2">DSM 27989</strain>
    </source>
</reference>
<dbReference type="STRING" id="1434701.SAMN05443634_105153"/>
<reference evidence="1" key="1">
    <citation type="journal article" date="2014" name="Int. J. Syst. Evol. Microbiol.">
        <title>Complete genome of a new Firmicutes species belonging to the dominant human colonic microbiota ('Ruminococcus bicirculans') reveals two chromosomes and a selective capacity to utilize plant glucans.</title>
        <authorList>
            <consortium name="NISC Comparative Sequencing Program"/>
            <person name="Wegmann U."/>
            <person name="Louis P."/>
            <person name="Goesmann A."/>
            <person name="Henrissat B."/>
            <person name="Duncan S.H."/>
            <person name="Flint H.J."/>
        </authorList>
    </citation>
    <scope>NUCLEOTIDE SEQUENCE</scope>
    <source>
        <strain evidence="1">CGMCC 1.12707</strain>
    </source>
</reference>
<dbReference type="EMBL" id="BMFL01000034">
    <property type="protein sequence ID" value="GGF11357.1"/>
    <property type="molecule type" value="Genomic_DNA"/>
</dbReference>
<evidence type="ECO:0000313" key="3">
    <source>
        <dbReference type="Proteomes" id="UP000184120"/>
    </source>
</evidence>
<name>A0A1M6X8W7_9FLAO</name>
<organism evidence="2 3">
    <name type="scientific">Chishuiella changwenlii</name>
    <dbReference type="NCBI Taxonomy" id="1434701"/>
    <lineage>
        <taxon>Bacteria</taxon>
        <taxon>Pseudomonadati</taxon>
        <taxon>Bacteroidota</taxon>
        <taxon>Flavobacteriia</taxon>
        <taxon>Flavobacteriales</taxon>
        <taxon>Weeksellaceae</taxon>
        <taxon>Chishuiella</taxon>
    </lineage>
</organism>
<reference evidence="4" key="4">
    <citation type="journal article" date="2019" name="Int. J. Syst. Evol. Microbiol.">
        <title>The Global Catalogue of Microorganisms (GCM) 10K type strain sequencing project: providing services to taxonomists for standard genome sequencing and annotation.</title>
        <authorList>
            <consortium name="The Broad Institute Genomics Platform"/>
            <consortium name="The Broad Institute Genome Sequencing Center for Infectious Disease"/>
            <person name="Wu L."/>
            <person name="Ma J."/>
        </authorList>
    </citation>
    <scope>NUCLEOTIDE SEQUENCE [LARGE SCALE GENOMIC DNA]</scope>
    <source>
        <strain evidence="4">CGMCC 1.12707</strain>
    </source>
</reference>
<evidence type="ECO:0000313" key="1">
    <source>
        <dbReference type="EMBL" id="GGF11357.1"/>
    </source>
</evidence>
<reference evidence="3" key="3">
    <citation type="submission" date="2016-11" db="EMBL/GenBank/DDBJ databases">
        <authorList>
            <person name="Varghese N."/>
            <person name="Submissions S."/>
        </authorList>
    </citation>
    <scope>NUCLEOTIDE SEQUENCE [LARGE SCALE GENOMIC DNA]</scope>
    <source>
        <strain evidence="3">DSM 27989</strain>
    </source>
</reference>
<dbReference type="Proteomes" id="UP000650994">
    <property type="component" value="Unassembled WGS sequence"/>
</dbReference>
<evidence type="ECO:0000313" key="4">
    <source>
        <dbReference type="Proteomes" id="UP000650994"/>
    </source>
</evidence>
<keyword evidence="4" id="KW-1185">Reference proteome</keyword>
<dbReference type="Proteomes" id="UP000184120">
    <property type="component" value="Unassembled WGS sequence"/>
</dbReference>
<dbReference type="AlphaFoldDB" id="A0A1M6X8W7"/>
<proteinExistence type="predicted"/>
<reference evidence="1" key="5">
    <citation type="submission" date="2024-05" db="EMBL/GenBank/DDBJ databases">
        <authorList>
            <person name="Sun Q."/>
            <person name="Zhou Y."/>
        </authorList>
    </citation>
    <scope>NUCLEOTIDE SEQUENCE</scope>
    <source>
        <strain evidence="1">CGMCC 1.12707</strain>
    </source>
</reference>
<dbReference type="RefSeq" id="WP_072931184.1">
    <property type="nucleotide sequence ID" value="NZ_BMFL01000034.1"/>
</dbReference>
<evidence type="ECO:0000313" key="2">
    <source>
        <dbReference type="EMBL" id="SHL02225.1"/>
    </source>
</evidence>
<protein>
    <submittedName>
        <fullName evidence="2">Uncharacterized protein</fullName>
    </submittedName>
</protein>